<feature type="transmembrane region" description="Helical" evidence="6">
    <location>
        <begin position="12"/>
        <end position="32"/>
    </location>
</feature>
<dbReference type="GO" id="GO:0005886">
    <property type="term" value="C:plasma membrane"/>
    <property type="evidence" value="ECO:0007669"/>
    <property type="project" value="TreeGrafter"/>
</dbReference>
<dbReference type="PANTHER" id="PTHR30474:SF1">
    <property type="entry name" value="PEPTIDOGLYCAN GLYCOSYLTRANSFERASE MRDB"/>
    <property type="match status" value="1"/>
</dbReference>
<evidence type="ECO:0000256" key="1">
    <source>
        <dbReference type="ARBA" id="ARBA00004141"/>
    </source>
</evidence>
<dbReference type="GO" id="GO:0008360">
    <property type="term" value="P:regulation of cell shape"/>
    <property type="evidence" value="ECO:0007669"/>
    <property type="project" value="UniProtKB-KW"/>
</dbReference>
<keyword evidence="4 6" id="KW-1133">Transmembrane helix</keyword>
<feature type="transmembrane region" description="Helical" evidence="6">
    <location>
        <begin position="157"/>
        <end position="174"/>
    </location>
</feature>
<dbReference type="EMBL" id="QMFB01000002">
    <property type="protein sequence ID" value="RAV22616.1"/>
    <property type="molecule type" value="Genomic_DNA"/>
</dbReference>
<keyword evidence="3" id="KW-0133">Cell shape</keyword>
<dbReference type="PANTHER" id="PTHR30474">
    <property type="entry name" value="CELL CYCLE PROTEIN"/>
    <property type="match status" value="1"/>
</dbReference>
<dbReference type="InterPro" id="IPR018365">
    <property type="entry name" value="Cell_cycle_FtsW-rel_CS"/>
</dbReference>
<evidence type="ECO:0000256" key="4">
    <source>
        <dbReference type="ARBA" id="ARBA00022989"/>
    </source>
</evidence>
<reference evidence="7 8" key="1">
    <citation type="journal article" date="2009" name="Int. J. Syst. Evol. Microbiol.">
        <title>Paenibacillus contaminans sp. nov., isolated from a contaminated laboratory plate.</title>
        <authorList>
            <person name="Chou J.H."/>
            <person name="Lee J.H."/>
            <person name="Lin M.C."/>
            <person name="Chang P.S."/>
            <person name="Arun A.B."/>
            <person name="Young C.C."/>
            <person name="Chen W.M."/>
        </authorList>
    </citation>
    <scope>NUCLEOTIDE SEQUENCE [LARGE SCALE GENOMIC DNA]</scope>
    <source>
        <strain evidence="7 8">CKOBP-6</strain>
    </source>
</reference>
<dbReference type="GO" id="GO:0032153">
    <property type="term" value="C:cell division site"/>
    <property type="evidence" value="ECO:0007669"/>
    <property type="project" value="TreeGrafter"/>
</dbReference>
<feature type="transmembrane region" description="Helical" evidence="6">
    <location>
        <begin position="345"/>
        <end position="365"/>
    </location>
</feature>
<dbReference type="Pfam" id="PF01098">
    <property type="entry name" value="FTSW_RODA_SPOVE"/>
    <property type="match status" value="1"/>
</dbReference>
<protein>
    <submittedName>
        <fullName evidence="7">Rod shape-determining protein RodA</fullName>
    </submittedName>
</protein>
<organism evidence="7 8">
    <name type="scientific">Paenibacillus contaminans</name>
    <dbReference type="NCBI Taxonomy" id="450362"/>
    <lineage>
        <taxon>Bacteria</taxon>
        <taxon>Bacillati</taxon>
        <taxon>Bacillota</taxon>
        <taxon>Bacilli</taxon>
        <taxon>Bacillales</taxon>
        <taxon>Paenibacillaceae</taxon>
        <taxon>Paenibacillus</taxon>
    </lineage>
</organism>
<comment type="caution">
    <text evidence="7">The sequence shown here is derived from an EMBL/GenBank/DDBJ whole genome shotgun (WGS) entry which is preliminary data.</text>
</comment>
<gene>
    <name evidence="7" type="ORF">DQG23_05450</name>
</gene>
<feature type="transmembrane region" description="Helical" evidence="6">
    <location>
        <begin position="44"/>
        <end position="62"/>
    </location>
</feature>
<evidence type="ECO:0000256" key="2">
    <source>
        <dbReference type="ARBA" id="ARBA00022692"/>
    </source>
</evidence>
<keyword evidence="5 6" id="KW-0472">Membrane</keyword>
<sequence length="380" mass="42278">MLSKLKKMDIPIMGILICFMVMSTFIIYSVTWDTKYSGLHTNNWVTFAVLFVAMIGLSLVDYRIWVRQLPYVLYGVGIVLLVIVKFKGLTINGSTRWIDLGVMQFQPSELMKLFVILVAAKLLAERNGEPLRFVRDIVPIGIVVIIPFAMVMLQPDMGTSIVFLAIFLGMLWVGNIRKKHALLGAASIAAVIVILVGLYHYQFDLFSKIIKPHQLNRIETFLDPASDPDQSWHVLNSKIAIATGQLYGDGFRNGHYVQNGYIPYGYADSIFVVIGEEFGFAGAAVLLFLYFLLIYRMVLISLACKDLAGCYLIIGVVSMLTLQIFENIAMHIGLMPLSGIALPFISYGGSSLLTNMIAMGFVMSVKLHPGSFSFGDERLS</sequence>
<feature type="transmembrane region" description="Helical" evidence="6">
    <location>
        <begin position="69"/>
        <end position="86"/>
    </location>
</feature>
<keyword evidence="2 6" id="KW-0812">Transmembrane</keyword>
<dbReference type="InterPro" id="IPR001182">
    <property type="entry name" value="FtsW/RodA"/>
</dbReference>
<dbReference type="GO" id="GO:0015648">
    <property type="term" value="F:lipid-linked peptidoglycan transporter activity"/>
    <property type="evidence" value="ECO:0007669"/>
    <property type="project" value="TreeGrafter"/>
</dbReference>
<proteinExistence type="predicted"/>
<dbReference type="Proteomes" id="UP000250369">
    <property type="component" value="Unassembled WGS sequence"/>
</dbReference>
<evidence type="ECO:0000313" key="8">
    <source>
        <dbReference type="Proteomes" id="UP000250369"/>
    </source>
</evidence>
<dbReference type="AlphaFoldDB" id="A0A329MTB4"/>
<feature type="transmembrane region" description="Helical" evidence="6">
    <location>
        <begin position="307"/>
        <end position="325"/>
    </location>
</feature>
<dbReference type="GO" id="GO:0051301">
    <property type="term" value="P:cell division"/>
    <property type="evidence" value="ECO:0007669"/>
    <property type="project" value="InterPro"/>
</dbReference>
<name>A0A329MTB4_9BACL</name>
<feature type="transmembrane region" description="Helical" evidence="6">
    <location>
        <begin position="181"/>
        <end position="201"/>
    </location>
</feature>
<keyword evidence="8" id="KW-1185">Reference proteome</keyword>
<evidence type="ECO:0000256" key="5">
    <source>
        <dbReference type="ARBA" id="ARBA00023136"/>
    </source>
</evidence>
<evidence type="ECO:0000256" key="3">
    <source>
        <dbReference type="ARBA" id="ARBA00022960"/>
    </source>
</evidence>
<dbReference type="OrthoDB" id="9812661at2"/>
<dbReference type="PROSITE" id="PS00428">
    <property type="entry name" value="FTSW_RODA_SPOVE"/>
    <property type="match status" value="1"/>
</dbReference>
<evidence type="ECO:0000313" key="7">
    <source>
        <dbReference type="EMBL" id="RAV22616.1"/>
    </source>
</evidence>
<feature type="transmembrane region" description="Helical" evidence="6">
    <location>
        <begin position="278"/>
        <end position="295"/>
    </location>
</feature>
<comment type="subcellular location">
    <subcellularLocation>
        <location evidence="1">Membrane</location>
        <topology evidence="1">Multi-pass membrane protein</topology>
    </subcellularLocation>
</comment>
<evidence type="ECO:0000256" key="6">
    <source>
        <dbReference type="SAM" id="Phobius"/>
    </source>
</evidence>
<accession>A0A329MTB4</accession>
<feature type="transmembrane region" description="Helical" evidence="6">
    <location>
        <begin position="133"/>
        <end position="151"/>
    </location>
</feature>